<sequence length="46" mass="5127">MYVHSTPNERNDQTRFQKVSPNVSGVFLDCHSPPVHPFAAGSKTIE</sequence>
<keyword evidence="2" id="KW-1185">Reference proteome</keyword>
<gene>
    <name evidence="1" type="ORF">AALO17_23780</name>
</gene>
<name>A0A140DXY5_9FIRM</name>
<evidence type="ECO:0000313" key="2">
    <source>
        <dbReference type="Proteomes" id="UP000069771"/>
    </source>
</evidence>
<accession>A0A140DXY5</accession>
<dbReference type="KEGG" id="fro:AALO17_23780"/>
<reference evidence="1 2" key="1">
    <citation type="journal article" date="2016" name="Gut Pathog.">
        <title>Whole genome sequencing of "Faecalibaculum rodentium" ALO17, isolated from C57BL/6J laboratory mouse feces.</title>
        <authorList>
            <person name="Lim S."/>
            <person name="Chang D.H."/>
            <person name="Ahn S."/>
            <person name="Kim B.C."/>
        </authorList>
    </citation>
    <scope>NUCLEOTIDE SEQUENCE [LARGE SCALE GENOMIC DNA]</scope>
    <source>
        <strain evidence="1 2">Alo17</strain>
    </source>
</reference>
<dbReference type="AlphaFoldDB" id="A0A140DXY5"/>
<dbReference type="EMBL" id="CP011391">
    <property type="protein sequence ID" value="AMK55512.1"/>
    <property type="molecule type" value="Genomic_DNA"/>
</dbReference>
<organism evidence="1 2">
    <name type="scientific">Faecalibaculum rodentium</name>
    <dbReference type="NCBI Taxonomy" id="1702221"/>
    <lineage>
        <taxon>Bacteria</taxon>
        <taxon>Bacillati</taxon>
        <taxon>Bacillota</taxon>
        <taxon>Erysipelotrichia</taxon>
        <taxon>Erysipelotrichales</taxon>
        <taxon>Erysipelotrichaceae</taxon>
        <taxon>Faecalibaculum</taxon>
    </lineage>
</organism>
<dbReference type="STRING" id="1702221.AALO17_23780"/>
<evidence type="ECO:0000313" key="1">
    <source>
        <dbReference type="EMBL" id="AMK55512.1"/>
    </source>
</evidence>
<dbReference type="Proteomes" id="UP000069771">
    <property type="component" value="Chromosome"/>
</dbReference>
<proteinExistence type="predicted"/>
<protein>
    <submittedName>
        <fullName evidence="1">Uncharacterized protein</fullName>
    </submittedName>
</protein>